<accession>A0A4T2BX69</accession>
<dbReference type="Proteomes" id="UP000306192">
    <property type="component" value="Unassembled WGS sequence"/>
</dbReference>
<dbReference type="EMBL" id="QYRT01000016">
    <property type="protein sequence ID" value="TIH36345.1"/>
    <property type="molecule type" value="Genomic_DNA"/>
</dbReference>
<dbReference type="Pfam" id="PF25355">
    <property type="entry name" value="DUF7882"/>
    <property type="match status" value="1"/>
</dbReference>
<sequence>MLYGSPSIEISFDDRALQHLQIVITAKLRRRESFVFSWNDSAEVGSGRSSIWLDASSTLYYRFFGSRVPSINREWIDALMESANSGSGLFFLPEPGSVAHTAAPAGRARV</sequence>
<organism evidence="2 3">
    <name type="scientific">Subtercola vilae</name>
    <dbReference type="NCBI Taxonomy" id="2056433"/>
    <lineage>
        <taxon>Bacteria</taxon>
        <taxon>Bacillati</taxon>
        <taxon>Actinomycetota</taxon>
        <taxon>Actinomycetes</taxon>
        <taxon>Micrococcales</taxon>
        <taxon>Microbacteriaceae</taxon>
        <taxon>Subtercola</taxon>
    </lineage>
</organism>
<keyword evidence="2" id="KW-0436">Ligase</keyword>
<evidence type="ECO:0000259" key="1">
    <source>
        <dbReference type="Pfam" id="PF25355"/>
    </source>
</evidence>
<evidence type="ECO:0000313" key="2">
    <source>
        <dbReference type="EMBL" id="TIH36345.1"/>
    </source>
</evidence>
<feature type="domain" description="DUF7882" evidence="1">
    <location>
        <begin position="1"/>
        <end position="94"/>
    </location>
</feature>
<reference evidence="2 3" key="1">
    <citation type="journal article" date="2019" name="Microorganisms">
        <title>Systematic Affiliation and Genome Analysis of Subtercola vilae DB165(T) with Particular Emphasis on Cold Adaptation of an Isolate from a High-Altitude Cold Volcano Lake.</title>
        <authorList>
            <person name="Villalobos A.S."/>
            <person name="Wiese J."/>
            <person name="Imhoff J.F."/>
            <person name="Dorador C."/>
            <person name="Keller A."/>
            <person name="Hentschel U."/>
        </authorList>
    </citation>
    <scope>NUCLEOTIDE SEQUENCE [LARGE SCALE GENOMIC DNA]</scope>
    <source>
        <strain evidence="2 3">DB165</strain>
    </source>
</reference>
<dbReference type="AlphaFoldDB" id="A0A4T2BX69"/>
<gene>
    <name evidence="2" type="ORF">D4765_09910</name>
</gene>
<proteinExistence type="predicted"/>
<dbReference type="InterPro" id="IPR057204">
    <property type="entry name" value="DUF7882"/>
</dbReference>
<evidence type="ECO:0000313" key="3">
    <source>
        <dbReference type="Proteomes" id="UP000306192"/>
    </source>
</evidence>
<keyword evidence="3" id="KW-1185">Reference proteome</keyword>
<dbReference type="OrthoDB" id="5123855at2"/>
<dbReference type="GO" id="GO:0016874">
    <property type="term" value="F:ligase activity"/>
    <property type="evidence" value="ECO:0007669"/>
    <property type="project" value="UniProtKB-KW"/>
</dbReference>
<name>A0A4T2BX69_9MICO</name>
<comment type="caution">
    <text evidence="2">The sequence shown here is derived from an EMBL/GenBank/DDBJ whole genome shotgun (WGS) entry which is preliminary data.</text>
</comment>
<protein>
    <submittedName>
        <fullName evidence="2">ATP-dependent DNA ligase</fullName>
    </submittedName>
</protein>